<keyword evidence="2" id="KW-1185">Reference proteome</keyword>
<comment type="caution">
    <text evidence="1">The sequence shown here is derived from an EMBL/GenBank/DDBJ whole genome shotgun (WGS) entry which is preliminary data.</text>
</comment>
<evidence type="ECO:0000313" key="2">
    <source>
        <dbReference type="Proteomes" id="UP000230002"/>
    </source>
</evidence>
<organism evidence="1 2">
    <name type="scientific">Ganoderma sinense ZZ0214-1</name>
    <dbReference type="NCBI Taxonomy" id="1077348"/>
    <lineage>
        <taxon>Eukaryota</taxon>
        <taxon>Fungi</taxon>
        <taxon>Dikarya</taxon>
        <taxon>Basidiomycota</taxon>
        <taxon>Agaricomycotina</taxon>
        <taxon>Agaricomycetes</taxon>
        <taxon>Polyporales</taxon>
        <taxon>Polyporaceae</taxon>
        <taxon>Ganoderma</taxon>
    </lineage>
</organism>
<gene>
    <name evidence="1" type="ORF">GSI_08734</name>
</gene>
<name>A0A2G8S4I9_9APHY</name>
<dbReference type="EMBL" id="AYKW01000023">
    <property type="protein sequence ID" value="PIL28690.1"/>
    <property type="molecule type" value="Genomic_DNA"/>
</dbReference>
<dbReference type="AlphaFoldDB" id="A0A2G8S4I9"/>
<dbReference type="Proteomes" id="UP000230002">
    <property type="component" value="Unassembled WGS sequence"/>
</dbReference>
<reference evidence="1 2" key="1">
    <citation type="journal article" date="2015" name="Sci. Rep.">
        <title>Chromosome-level genome map provides insights into diverse defense mechanisms in the medicinal fungus Ganoderma sinense.</title>
        <authorList>
            <person name="Zhu Y."/>
            <person name="Xu J."/>
            <person name="Sun C."/>
            <person name="Zhou S."/>
            <person name="Xu H."/>
            <person name="Nelson D.R."/>
            <person name="Qian J."/>
            <person name="Song J."/>
            <person name="Luo H."/>
            <person name="Xiang L."/>
            <person name="Li Y."/>
            <person name="Xu Z."/>
            <person name="Ji A."/>
            <person name="Wang L."/>
            <person name="Lu S."/>
            <person name="Hayward A."/>
            <person name="Sun W."/>
            <person name="Li X."/>
            <person name="Schwartz D.C."/>
            <person name="Wang Y."/>
            <person name="Chen S."/>
        </authorList>
    </citation>
    <scope>NUCLEOTIDE SEQUENCE [LARGE SCALE GENOMIC DNA]</scope>
    <source>
        <strain evidence="1 2">ZZ0214-1</strain>
    </source>
</reference>
<accession>A0A2G8S4I9</accession>
<protein>
    <submittedName>
        <fullName evidence="1">Uncharacterized protein</fullName>
    </submittedName>
</protein>
<evidence type="ECO:0000313" key="1">
    <source>
        <dbReference type="EMBL" id="PIL28690.1"/>
    </source>
</evidence>
<dbReference type="OrthoDB" id="2745718at2759"/>
<proteinExistence type="predicted"/>
<sequence length="558" mass="62349">MEPPPYDYYVPAVCQVRSPVHQGPGLTSTFPADFIPEFADVVRSDLYLQYKLELAKNGMVDGEASTLPLSERLQRLREYSSRFCSGIFDYEDISAYPDFALRLHGRTVPLHHRPLSDLYTHTGRSDHIRSAFIPGSTQAGIQSSRCMLPVGTAAERGLVVTRRAADRTQDLLVMAEVASIAMPRQGHRPDEIQIRFYSLRGCGSKPIMPAPHPAATLPVVLVSAGMAEIQPVAQIVELHIAGQHVIWEVAVMRGDQRSVFVEVYDWKAGEVISRIDIGTALANVVPLDYPYFLVLPRELEGDPHLSIYSCSPTPGHPICALRLRDEDLQDDERIDWHTIHTGDRPQPSEGHFHADFSQSTVVLQFFITGRAGERETHYLIPRATLLAHILDAESRADGDRPKVRSVPWADWGPRGCLRLCLRCPHAVERALMLPFGSRLPLLVVNESDFRSAAVYVFDVNPLIARHQRRVLATRQHDSSRSEESGRMGIIEDIEAVLPGVVDPHCARIPYVAYRFPLPRGPVGWRLGHMVSAVIMSMTGFTVKMAGVVFEKSEQTWTI</sequence>